<dbReference type="Proteomes" id="UP000053647">
    <property type="component" value="Unassembled WGS sequence"/>
</dbReference>
<gene>
    <name evidence="2" type="ORF">PAXINDRAFT_141245</name>
</gene>
<dbReference type="HOGENOM" id="CLU_948514_0_0_1"/>
<evidence type="ECO:0000313" key="2">
    <source>
        <dbReference type="EMBL" id="KIJ05516.1"/>
    </source>
</evidence>
<proteinExistence type="predicted"/>
<dbReference type="EMBL" id="KN820921">
    <property type="protein sequence ID" value="KIJ05516.1"/>
    <property type="molecule type" value="Genomic_DNA"/>
</dbReference>
<keyword evidence="3" id="KW-1185">Reference proteome</keyword>
<reference evidence="2 3" key="1">
    <citation type="submission" date="2014-06" db="EMBL/GenBank/DDBJ databases">
        <authorList>
            <consortium name="DOE Joint Genome Institute"/>
            <person name="Kuo A."/>
            <person name="Kohler A."/>
            <person name="Nagy L.G."/>
            <person name="Floudas D."/>
            <person name="Copeland A."/>
            <person name="Barry K.W."/>
            <person name="Cichocki N."/>
            <person name="Veneault-Fourrey C."/>
            <person name="LaButti K."/>
            <person name="Lindquist E.A."/>
            <person name="Lipzen A."/>
            <person name="Lundell T."/>
            <person name="Morin E."/>
            <person name="Murat C."/>
            <person name="Sun H."/>
            <person name="Tunlid A."/>
            <person name="Henrissat B."/>
            <person name="Grigoriev I.V."/>
            <person name="Hibbett D.S."/>
            <person name="Martin F."/>
            <person name="Nordberg H.P."/>
            <person name="Cantor M.N."/>
            <person name="Hua S.X."/>
        </authorList>
    </citation>
    <scope>NUCLEOTIDE SEQUENCE [LARGE SCALE GENOMIC DNA]</scope>
    <source>
        <strain evidence="2 3">ATCC 200175</strain>
    </source>
</reference>
<evidence type="ECO:0000313" key="3">
    <source>
        <dbReference type="Proteomes" id="UP000053647"/>
    </source>
</evidence>
<sequence length="294" mass="32140">MGPGVPPPPPYHQLTPAVYHREPVVAASAMRAPVFPAPRTTEQPVTHLDYSVPRNTAVVGTVVTRSNLRLPTDIKFADFFGRVCAHMDLDPAEAELGYKFSSDRVGDVPRTLANEQDFIIAIEDGQSLVRRARTRKIEIMIHNLKPATVSAGVVNAKKRKEPGGAAAAVGELSATIDFTDELRQLKEHLACATHTGRWCFVSPIDGCHQQLDIFVVTLWAKKMFLKEATLTQPPNLLQFDHPSKRRRSSPARIAGPSASAPTIQAPTIHVHLGDLPFSDQAGQRRLNVTSKSGN</sequence>
<name>A0A0C9TE61_PAXIN</name>
<protein>
    <submittedName>
        <fullName evidence="2">Uncharacterized protein</fullName>
    </submittedName>
</protein>
<organism evidence="2 3">
    <name type="scientific">Paxillus involutus ATCC 200175</name>
    <dbReference type="NCBI Taxonomy" id="664439"/>
    <lineage>
        <taxon>Eukaryota</taxon>
        <taxon>Fungi</taxon>
        <taxon>Dikarya</taxon>
        <taxon>Basidiomycota</taxon>
        <taxon>Agaricomycotina</taxon>
        <taxon>Agaricomycetes</taxon>
        <taxon>Agaricomycetidae</taxon>
        <taxon>Boletales</taxon>
        <taxon>Paxilineae</taxon>
        <taxon>Paxillaceae</taxon>
        <taxon>Paxillus</taxon>
    </lineage>
</organism>
<dbReference type="OrthoDB" id="2677451at2759"/>
<feature type="region of interest" description="Disordered" evidence="1">
    <location>
        <begin position="235"/>
        <end position="260"/>
    </location>
</feature>
<evidence type="ECO:0000256" key="1">
    <source>
        <dbReference type="SAM" id="MobiDB-lite"/>
    </source>
</evidence>
<accession>A0A0C9TE61</accession>
<feature type="non-terminal residue" evidence="2">
    <location>
        <position position="294"/>
    </location>
</feature>
<reference evidence="3" key="2">
    <citation type="submission" date="2015-01" db="EMBL/GenBank/DDBJ databases">
        <title>Evolutionary Origins and Diversification of the Mycorrhizal Mutualists.</title>
        <authorList>
            <consortium name="DOE Joint Genome Institute"/>
            <consortium name="Mycorrhizal Genomics Consortium"/>
            <person name="Kohler A."/>
            <person name="Kuo A."/>
            <person name="Nagy L.G."/>
            <person name="Floudas D."/>
            <person name="Copeland A."/>
            <person name="Barry K.W."/>
            <person name="Cichocki N."/>
            <person name="Veneault-Fourrey C."/>
            <person name="LaButti K."/>
            <person name="Lindquist E.A."/>
            <person name="Lipzen A."/>
            <person name="Lundell T."/>
            <person name="Morin E."/>
            <person name="Murat C."/>
            <person name="Riley R."/>
            <person name="Ohm R."/>
            <person name="Sun H."/>
            <person name="Tunlid A."/>
            <person name="Henrissat B."/>
            <person name="Grigoriev I.V."/>
            <person name="Hibbett D.S."/>
            <person name="Martin F."/>
        </authorList>
    </citation>
    <scope>NUCLEOTIDE SEQUENCE [LARGE SCALE GENOMIC DNA]</scope>
    <source>
        <strain evidence="3">ATCC 200175</strain>
    </source>
</reference>
<dbReference type="AlphaFoldDB" id="A0A0C9TE61"/>